<sequence length="174" mass="19417">MARIPYSDPEAPEARALVDRIVAERGSLLHLYQMLIHSPPVAEGWLAFLTAIRQKSRLDGRLRELLIVRIAQINNAPYEADQHIPIALAEGASQAQIDALTNWQDSPLFTAEQRVALAYAEAMTRQVQVPAEVFASVRTVFDDRALVELTATIGAYNMVSRFLEALEVHSQDPR</sequence>
<dbReference type="Pfam" id="PF02627">
    <property type="entry name" value="CMD"/>
    <property type="match status" value="1"/>
</dbReference>
<dbReference type="Proteomes" id="UP001185659">
    <property type="component" value="Unassembled WGS sequence"/>
</dbReference>
<reference evidence="2 3" key="1">
    <citation type="submission" date="2023-10" db="EMBL/GenBank/DDBJ databases">
        <authorList>
            <person name="Venkata Ramana C."/>
            <person name="Sasikala C."/>
            <person name="Dhurka M."/>
        </authorList>
    </citation>
    <scope>NUCLEOTIDE SEQUENCE [LARGE SCALE GENOMIC DNA]</scope>
    <source>
        <strain evidence="2 3">KCTC 32151</strain>
    </source>
</reference>
<evidence type="ECO:0000313" key="3">
    <source>
        <dbReference type="Proteomes" id="UP001185659"/>
    </source>
</evidence>
<gene>
    <name evidence="2" type="ORF">R2G56_18735</name>
</gene>
<dbReference type="InterPro" id="IPR029032">
    <property type="entry name" value="AhpD-like"/>
</dbReference>
<feature type="domain" description="Carboxymuconolactone decarboxylase-like" evidence="1">
    <location>
        <begin position="39"/>
        <end position="122"/>
    </location>
</feature>
<accession>A0ABU4AQ18</accession>
<evidence type="ECO:0000259" key="1">
    <source>
        <dbReference type="Pfam" id="PF02627"/>
    </source>
</evidence>
<evidence type="ECO:0000313" key="2">
    <source>
        <dbReference type="EMBL" id="MDV6228333.1"/>
    </source>
</evidence>
<dbReference type="EMBL" id="JAWLIP010000009">
    <property type="protein sequence ID" value="MDV6228333.1"/>
    <property type="molecule type" value="Genomic_DNA"/>
</dbReference>
<dbReference type="InterPro" id="IPR003779">
    <property type="entry name" value="CMD-like"/>
</dbReference>
<protein>
    <submittedName>
        <fullName evidence="2">Carboxymuconolactone decarboxylase family protein</fullName>
    </submittedName>
</protein>
<organism evidence="2 3">
    <name type="scientific">Nitratireductor aquimarinus</name>
    <dbReference type="NCBI Taxonomy" id="889300"/>
    <lineage>
        <taxon>Bacteria</taxon>
        <taxon>Pseudomonadati</taxon>
        <taxon>Pseudomonadota</taxon>
        <taxon>Alphaproteobacteria</taxon>
        <taxon>Hyphomicrobiales</taxon>
        <taxon>Phyllobacteriaceae</taxon>
        <taxon>Nitratireductor</taxon>
    </lineage>
</organism>
<dbReference type="RefSeq" id="WP_317562254.1">
    <property type="nucleotide sequence ID" value="NZ_JAWLIP010000009.1"/>
</dbReference>
<dbReference type="PANTHER" id="PTHR34846:SF11">
    <property type="entry name" value="4-CARBOXYMUCONOLACTONE DECARBOXYLASE FAMILY PROTEIN (AFU_ORTHOLOGUE AFUA_6G11590)"/>
    <property type="match status" value="1"/>
</dbReference>
<dbReference type="PANTHER" id="PTHR34846">
    <property type="entry name" value="4-CARBOXYMUCONOLACTONE DECARBOXYLASE FAMILY PROTEIN (AFU_ORTHOLOGUE AFUA_6G11590)"/>
    <property type="match status" value="1"/>
</dbReference>
<dbReference type="Gene3D" id="1.20.1290.10">
    <property type="entry name" value="AhpD-like"/>
    <property type="match status" value="1"/>
</dbReference>
<comment type="caution">
    <text evidence="2">The sequence shown here is derived from an EMBL/GenBank/DDBJ whole genome shotgun (WGS) entry which is preliminary data.</text>
</comment>
<proteinExistence type="predicted"/>
<keyword evidence="3" id="KW-1185">Reference proteome</keyword>
<name>A0ABU4AQ18_9HYPH</name>
<dbReference type="SUPFAM" id="SSF69118">
    <property type="entry name" value="AhpD-like"/>
    <property type="match status" value="1"/>
</dbReference>